<feature type="compositionally biased region" description="Low complexity" evidence="1">
    <location>
        <begin position="45"/>
        <end position="55"/>
    </location>
</feature>
<dbReference type="Proteomes" id="UP000649328">
    <property type="component" value="Unassembled WGS sequence"/>
</dbReference>
<name>A0A8H7GYW9_9ASCO</name>
<evidence type="ECO:0000313" key="3">
    <source>
        <dbReference type="EMBL" id="KAF8004806.1"/>
    </source>
</evidence>
<evidence type="ECO:0000313" key="4">
    <source>
        <dbReference type="Proteomes" id="UP000649328"/>
    </source>
</evidence>
<dbReference type="EMBL" id="JACBPP010000001">
    <property type="protein sequence ID" value="KAF8004806.1"/>
    <property type="molecule type" value="Genomic_DNA"/>
</dbReference>
<gene>
    <name evidence="3" type="ORF">HF325_000263</name>
</gene>
<feature type="signal peptide" evidence="2">
    <location>
        <begin position="1"/>
        <end position="17"/>
    </location>
</feature>
<keyword evidence="4" id="KW-1185">Reference proteome</keyword>
<dbReference type="AlphaFoldDB" id="A0A8H7GYW9"/>
<sequence length="231" mass="25874">MKLILIAVLAALGETMAINSVGSESESGTINKRFQFPKEKKPLDDSSNSPSNAPSKKIDWNQEGGTRMFMQNVPVDGPNLDFKQVDDTRMFMQNVQVDGPNLDFIDEQSSKNDIGKEASKLADETGGHELNTNREFGVPGTVEDWLDILRGWEKELPSLIKNMRVTQFWPIKNDYEDAVAEIKAHEGEEGPSAPYLQKFGQTFNRANQIAREMCAKDPSVSGCDFYYSEKN</sequence>
<organism evidence="3 4">
    <name type="scientific">Metschnikowia pulcherrima</name>
    <dbReference type="NCBI Taxonomy" id="27326"/>
    <lineage>
        <taxon>Eukaryota</taxon>
        <taxon>Fungi</taxon>
        <taxon>Dikarya</taxon>
        <taxon>Ascomycota</taxon>
        <taxon>Saccharomycotina</taxon>
        <taxon>Pichiomycetes</taxon>
        <taxon>Metschnikowiaceae</taxon>
        <taxon>Metschnikowia</taxon>
    </lineage>
</organism>
<evidence type="ECO:0000256" key="2">
    <source>
        <dbReference type="SAM" id="SignalP"/>
    </source>
</evidence>
<dbReference type="OrthoDB" id="10341447at2759"/>
<protein>
    <submittedName>
        <fullName evidence="3">Uncharacterized protein</fullName>
    </submittedName>
</protein>
<reference evidence="3" key="1">
    <citation type="submission" date="2020-10" db="EMBL/GenBank/DDBJ databases">
        <title>The Whole-Genome Sequence of Metschnikowia persimmonesis, a Novel Endophytic Yeast Species Isolated from Medicinal Plant Diospyros kaki Thumb.</title>
        <authorList>
            <person name="Rahmat E."/>
            <person name="Kang Y."/>
        </authorList>
    </citation>
    <scope>NUCLEOTIDE SEQUENCE</scope>
    <source>
        <strain evidence="3">KIOM G15050</strain>
    </source>
</reference>
<keyword evidence="2" id="KW-0732">Signal</keyword>
<feature type="chain" id="PRO_5034809221" evidence="2">
    <location>
        <begin position="18"/>
        <end position="231"/>
    </location>
</feature>
<accession>A0A8H7GYW9</accession>
<evidence type="ECO:0000256" key="1">
    <source>
        <dbReference type="SAM" id="MobiDB-lite"/>
    </source>
</evidence>
<feature type="region of interest" description="Disordered" evidence="1">
    <location>
        <begin position="37"/>
        <end position="59"/>
    </location>
</feature>
<proteinExistence type="predicted"/>
<comment type="caution">
    <text evidence="3">The sequence shown here is derived from an EMBL/GenBank/DDBJ whole genome shotgun (WGS) entry which is preliminary data.</text>
</comment>